<dbReference type="EMBL" id="JACETU010000003">
    <property type="protein sequence ID" value="KAF7432551.1"/>
    <property type="molecule type" value="Genomic_DNA"/>
</dbReference>
<sequence>MKRPTQIDHEPRKRKKTHEEAPCEPPPALLDLLDFTSVELGESSEVATRFDRIAKALLQEYHIELTNEEGTTHEYNILELEFYLKADGHGDPFTHGSEEQKISGNWYFHRAPRRSANPDHSATSLTGYRGGTRKGLDLTIGKPPVSATTSPYFSCAATAATSNNIDIRGGILLRTIQRRDNSSQVISGPSLLVDEILRASSVQKIPELVDQKWGGDRSAFRSSTKSSTVLRLTCSTSNRDLTVYRSPRIGLDLSHPGTAAAPSDKRVTYLSRAYRYFVQPALLTANGRCQTLLGVYEQSADDGLSEEKMHRRISELTGIKLQTVEKYLRDYQTGISDGDLTIFIGPSGKGVCSSPSRYLQMMGALRTFQQS</sequence>
<gene>
    <name evidence="2" type="ORF">PC9H_004492</name>
</gene>
<name>A0A8H6ZXB4_PLEOS</name>
<protein>
    <submittedName>
        <fullName evidence="2">Uncharacterized protein</fullName>
    </submittedName>
</protein>
<organism evidence="2 3">
    <name type="scientific">Pleurotus ostreatus</name>
    <name type="common">Oyster mushroom</name>
    <name type="synonym">White-rot fungus</name>
    <dbReference type="NCBI Taxonomy" id="5322"/>
    <lineage>
        <taxon>Eukaryota</taxon>
        <taxon>Fungi</taxon>
        <taxon>Dikarya</taxon>
        <taxon>Basidiomycota</taxon>
        <taxon>Agaricomycotina</taxon>
        <taxon>Agaricomycetes</taxon>
        <taxon>Agaricomycetidae</taxon>
        <taxon>Agaricales</taxon>
        <taxon>Pleurotineae</taxon>
        <taxon>Pleurotaceae</taxon>
        <taxon>Pleurotus</taxon>
    </lineage>
</organism>
<dbReference type="VEuPathDB" id="FungiDB:PC9H_004492"/>
<dbReference type="GeneID" id="59374310"/>
<keyword evidence="3" id="KW-1185">Reference proteome</keyword>
<proteinExistence type="predicted"/>
<reference evidence="2" key="1">
    <citation type="submission" date="2019-07" db="EMBL/GenBank/DDBJ databases">
        <authorList>
            <person name="Palmer J.M."/>
        </authorList>
    </citation>
    <scope>NUCLEOTIDE SEQUENCE</scope>
    <source>
        <strain evidence="2">PC9</strain>
    </source>
</reference>
<evidence type="ECO:0000313" key="2">
    <source>
        <dbReference type="EMBL" id="KAF7432551.1"/>
    </source>
</evidence>
<dbReference type="Proteomes" id="UP000623687">
    <property type="component" value="Unassembled WGS sequence"/>
</dbReference>
<accession>A0A8H6ZXB4</accession>
<dbReference type="OrthoDB" id="16851at2759"/>
<feature type="region of interest" description="Disordered" evidence="1">
    <location>
        <begin position="1"/>
        <end position="27"/>
    </location>
</feature>
<dbReference type="RefSeq" id="XP_036632578.1">
    <property type="nucleotide sequence ID" value="XM_036774076.1"/>
</dbReference>
<evidence type="ECO:0000256" key="1">
    <source>
        <dbReference type="SAM" id="MobiDB-lite"/>
    </source>
</evidence>
<dbReference type="AlphaFoldDB" id="A0A8H6ZXB4"/>
<evidence type="ECO:0000313" key="3">
    <source>
        <dbReference type="Proteomes" id="UP000623687"/>
    </source>
</evidence>
<feature type="compositionally biased region" description="Basic and acidic residues" evidence="1">
    <location>
        <begin position="1"/>
        <end position="21"/>
    </location>
</feature>
<comment type="caution">
    <text evidence="2">The sequence shown here is derived from an EMBL/GenBank/DDBJ whole genome shotgun (WGS) entry which is preliminary data.</text>
</comment>